<accession>A0A0V0GEZ0</accession>
<evidence type="ECO:0000256" key="1">
    <source>
        <dbReference type="SAM" id="MobiDB-lite"/>
    </source>
</evidence>
<feature type="compositionally biased region" description="Basic residues" evidence="1">
    <location>
        <begin position="33"/>
        <end position="43"/>
    </location>
</feature>
<feature type="region of interest" description="Disordered" evidence="1">
    <location>
        <begin position="33"/>
        <end position="65"/>
    </location>
</feature>
<evidence type="ECO:0000313" key="2">
    <source>
        <dbReference type="EMBL" id="JAP06552.1"/>
    </source>
</evidence>
<protein>
    <submittedName>
        <fullName evidence="2">Putative ovule protein</fullName>
    </submittedName>
</protein>
<organism evidence="2">
    <name type="scientific">Solanum chacoense</name>
    <name type="common">Chaco potato</name>
    <dbReference type="NCBI Taxonomy" id="4108"/>
    <lineage>
        <taxon>Eukaryota</taxon>
        <taxon>Viridiplantae</taxon>
        <taxon>Streptophyta</taxon>
        <taxon>Embryophyta</taxon>
        <taxon>Tracheophyta</taxon>
        <taxon>Spermatophyta</taxon>
        <taxon>Magnoliopsida</taxon>
        <taxon>eudicotyledons</taxon>
        <taxon>Gunneridae</taxon>
        <taxon>Pentapetalae</taxon>
        <taxon>asterids</taxon>
        <taxon>lamiids</taxon>
        <taxon>Solanales</taxon>
        <taxon>Solanaceae</taxon>
        <taxon>Solanoideae</taxon>
        <taxon>Solaneae</taxon>
        <taxon>Solanum</taxon>
    </lineage>
</organism>
<dbReference type="AlphaFoldDB" id="A0A0V0GEZ0"/>
<feature type="non-terminal residue" evidence="2">
    <location>
        <position position="1"/>
    </location>
</feature>
<dbReference type="EMBL" id="GEDG01040938">
    <property type="protein sequence ID" value="JAP06552.1"/>
    <property type="molecule type" value="Transcribed_RNA"/>
</dbReference>
<sequence length="65" mass="7897">IKEPTPNKKMEQMENHKVAAKWITYKQVNLRLHGRQYHSKRSPRNTTKPKSMKERRNELVDRLQL</sequence>
<name>A0A0V0GEZ0_SOLCH</name>
<feature type="compositionally biased region" description="Basic and acidic residues" evidence="1">
    <location>
        <begin position="51"/>
        <end position="65"/>
    </location>
</feature>
<proteinExistence type="predicted"/>
<reference evidence="2" key="1">
    <citation type="submission" date="2015-12" db="EMBL/GenBank/DDBJ databases">
        <title>Gene expression during late stages of embryo sac development: a critical building block for successful pollen-pistil interactions.</title>
        <authorList>
            <person name="Liu Y."/>
            <person name="Joly V."/>
            <person name="Sabar M."/>
            <person name="Matton D.P."/>
        </authorList>
    </citation>
    <scope>NUCLEOTIDE SEQUENCE</scope>
</reference>